<comment type="catalytic activity">
    <reaction evidence="15">
        <text>uridine(34) in tRNA + acetyl-CoA + S-adenosyl-L-methionine + H2O = 5-(carboxymethyl)uridine(34) in tRNA + 5'-deoxyadenosine + L-methionine + CoA + 2 H(+)</text>
        <dbReference type="Rhea" id="RHEA:61020"/>
        <dbReference type="Rhea" id="RHEA-COMP:10407"/>
        <dbReference type="Rhea" id="RHEA-COMP:11727"/>
        <dbReference type="ChEBI" id="CHEBI:15377"/>
        <dbReference type="ChEBI" id="CHEBI:15378"/>
        <dbReference type="ChEBI" id="CHEBI:17319"/>
        <dbReference type="ChEBI" id="CHEBI:57287"/>
        <dbReference type="ChEBI" id="CHEBI:57288"/>
        <dbReference type="ChEBI" id="CHEBI:57844"/>
        <dbReference type="ChEBI" id="CHEBI:59789"/>
        <dbReference type="ChEBI" id="CHEBI:65315"/>
        <dbReference type="ChEBI" id="CHEBI:74882"/>
        <dbReference type="EC" id="2.3.1.311"/>
    </reaction>
    <physiologicalReaction direction="left-to-right" evidence="15">
        <dbReference type="Rhea" id="RHEA:61021"/>
    </physiologicalReaction>
</comment>
<keyword evidence="11" id="KW-0408">Iron</keyword>
<dbReference type="PANTHER" id="PTHR11135">
    <property type="entry name" value="HISTONE ACETYLTRANSFERASE-RELATED"/>
    <property type="match status" value="1"/>
</dbReference>
<protein>
    <recommendedName>
        <fullName evidence="14">tRNA carboxymethyluridine synthase</fullName>
        <ecNumber evidence="14">2.3.1.311</ecNumber>
    </recommendedName>
</protein>
<dbReference type="GO" id="GO:0046872">
    <property type="term" value="F:metal ion binding"/>
    <property type="evidence" value="ECO:0007669"/>
    <property type="project" value="UniProtKB-KW"/>
</dbReference>
<evidence type="ECO:0000256" key="13">
    <source>
        <dbReference type="ARBA" id="ARBA00023315"/>
    </source>
</evidence>
<dbReference type="SFLD" id="SFLDG01086">
    <property type="entry name" value="elongater_protein-like"/>
    <property type="match status" value="1"/>
</dbReference>
<dbReference type="CDD" id="cd01335">
    <property type="entry name" value="Radical_SAM"/>
    <property type="match status" value="1"/>
</dbReference>
<evidence type="ECO:0000256" key="11">
    <source>
        <dbReference type="ARBA" id="ARBA00023004"/>
    </source>
</evidence>
<dbReference type="InterPro" id="IPR006638">
    <property type="entry name" value="Elp3/MiaA/NifB-like_rSAM"/>
</dbReference>
<dbReference type="GO" id="GO:0002926">
    <property type="term" value="P:tRNA wobble base 5-methoxycarbonylmethyl-2-thiouridinylation"/>
    <property type="evidence" value="ECO:0007669"/>
    <property type="project" value="TreeGrafter"/>
</dbReference>
<keyword evidence="7" id="KW-0949">S-adenosyl-L-methionine</keyword>
<dbReference type="EC" id="2.3.1.311" evidence="14"/>
<dbReference type="SFLD" id="SFLDS00029">
    <property type="entry name" value="Radical_SAM"/>
    <property type="match status" value="1"/>
</dbReference>
<comment type="cofactor">
    <cofactor evidence="1">
        <name>[4Fe-4S] cluster</name>
        <dbReference type="ChEBI" id="CHEBI:49883"/>
    </cofactor>
</comment>
<evidence type="ECO:0000313" key="17">
    <source>
        <dbReference type="EMBL" id="NMB91671.1"/>
    </source>
</evidence>
<evidence type="ECO:0000256" key="7">
    <source>
        <dbReference type="ARBA" id="ARBA00022691"/>
    </source>
</evidence>
<dbReference type="GO" id="GO:0000049">
    <property type="term" value="F:tRNA binding"/>
    <property type="evidence" value="ECO:0007669"/>
    <property type="project" value="UniProtKB-KW"/>
</dbReference>
<keyword evidence="10" id="KW-0694">RNA-binding</keyword>
<accession>A0A7X9HSP0</accession>
<keyword evidence="4" id="KW-0004">4Fe-4S</keyword>
<dbReference type="Pfam" id="PF16199">
    <property type="entry name" value="Radical_SAM_C"/>
    <property type="match status" value="1"/>
</dbReference>
<dbReference type="PANTHER" id="PTHR11135:SF2">
    <property type="entry name" value="ELONGATOR COMPLEX PROTEIN 3"/>
    <property type="match status" value="1"/>
</dbReference>
<evidence type="ECO:0000256" key="6">
    <source>
        <dbReference type="ARBA" id="ARBA00022679"/>
    </source>
</evidence>
<feature type="domain" description="Elp3/MiaA/NifB-like radical SAM core" evidence="16">
    <location>
        <begin position="90"/>
        <end position="358"/>
    </location>
</feature>
<dbReference type="InterPro" id="IPR058240">
    <property type="entry name" value="rSAM_sf"/>
</dbReference>
<dbReference type="EMBL" id="JAAZNV010000007">
    <property type="protein sequence ID" value="NMB91671.1"/>
    <property type="molecule type" value="Genomic_DNA"/>
</dbReference>
<dbReference type="InterPro" id="IPR039661">
    <property type="entry name" value="ELP3"/>
</dbReference>
<evidence type="ECO:0000256" key="8">
    <source>
        <dbReference type="ARBA" id="ARBA00022694"/>
    </source>
</evidence>
<dbReference type="GO" id="GO:0106261">
    <property type="term" value="F:tRNA uridine(34) acetyltransferase activity"/>
    <property type="evidence" value="ECO:0007669"/>
    <property type="project" value="UniProtKB-EC"/>
</dbReference>
<evidence type="ECO:0000256" key="4">
    <source>
        <dbReference type="ARBA" id="ARBA00022485"/>
    </source>
</evidence>
<sequence>MKTKNNNSTDKDILLQIIREILSLKDPSEQDISKVICRHPSTGSKTFSKSQIISLFGIYKTEMGLSENDKKRFLSLVRMKKVRTLSGVTPVTVLTKPYACPGDCIYCPNDSRMPKSYIVSEPGAQRAYLNKFDPYLQVYNRLVAYKNIGHPTDKVELIVLGGTWSFYTEEYQIWFIKRCFDAMNDFTPDSIKCVSKISQDTQSSWELLVHTQKKNEISKTRCVGLVVETRPDYITEKEIVRLRKLGVTKVQIGVQSLNNKVLKINNRGHNVESTANAFKLLRMGGFKIHAHWMPNLLGSTPRKDIKDFKKLFTDGRFKPDELKIYPCSLIKNTKLFDYYTRREWKPYTEKQVLDVLTKCFLLTPRYCRITRVIRDISSEDIFVGNKKSNFRQVVERKLKESCRKIREIRFREIKDEKVLLDDLSLKVTCYKTKFSTEYFLEYVTSEDKIAGFLRLSLPKSSNHFIEEISKCAMIREIHIYGQTLGIGTEEKGKAQHSGLGRKLIQKAVEISRRKKYTKLSVISSVGTRSYYRSNGFKDGELYQYLYL</sequence>
<dbReference type="GO" id="GO:0005737">
    <property type="term" value="C:cytoplasm"/>
    <property type="evidence" value="ECO:0007669"/>
    <property type="project" value="TreeGrafter"/>
</dbReference>
<evidence type="ECO:0000256" key="1">
    <source>
        <dbReference type="ARBA" id="ARBA00001966"/>
    </source>
</evidence>
<evidence type="ECO:0000313" key="18">
    <source>
        <dbReference type="Proteomes" id="UP000590542"/>
    </source>
</evidence>
<dbReference type="AlphaFoldDB" id="A0A7X9HSP0"/>
<dbReference type="SFLD" id="SFLDF00344">
    <property type="entry name" value="ELP3-like"/>
    <property type="match status" value="1"/>
</dbReference>
<keyword evidence="6" id="KW-0808">Transferase</keyword>
<dbReference type="Pfam" id="PF04055">
    <property type="entry name" value="Radical_SAM"/>
    <property type="match status" value="1"/>
</dbReference>
<dbReference type="InterPro" id="IPR032432">
    <property type="entry name" value="Radical_SAM_C"/>
</dbReference>
<dbReference type="SUPFAM" id="SSF102114">
    <property type="entry name" value="Radical SAM enzymes"/>
    <property type="match status" value="1"/>
</dbReference>
<comment type="pathway">
    <text evidence="2">tRNA modification.</text>
</comment>
<evidence type="ECO:0000256" key="9">
    <source>
        <dbReference type="ARBA" id="ARBA00022723"/>
    </source>
</evidence>
<comment type="similarity">
    <text evidence="3">Belongs to the ELP3 family.</text>
</comment>
<dbReference type="Gene3D" id="3.40.630.30">
    <property type="match status" value="1"/>
</dbReference>
<evidence type="ECO:0000256" key="14">
    <source>
        <dbReference type="ARBA" id="ARBA00044771"/>
    </source>
</evidence>
<evidence type="ECO:0000256" key="3">
    <source>
        <dbReference type="ARBA" id="ARBA00005494"/>
    </source>
</evidence>
<comment type="caution">
    <text evidence="17">The sequence shown here is derived from an EMBL/GenBank/DDBJ whole genome shotgun (WGS) entry which is preliminary data.</text>
</comment>
<dbReference type="GO" id="GO:0051539">
    <property type="term" value="F:4 iron, 4 sulfur cluster binding"/>
    <property type="evidence" value="ECO:0007669"/>
    <property type="project" value="UniProtKB-KW"/>
</dbReference>
<keyword evidence="12" id="KW-0411">Iron-sulfur</keyword>
<evidence type="ECO:0000256" key="15">
    <source>
        <dbReference type="ARBA" id="ARBA00047372"/>
    </source>
</evidence>
<dbReference type="InterPro" id="IPR023404">
    <property type="entry name" value="rSAM_horseshoe"/>
</dbReference>
<keyword evidence="9" id="KW-0479">Metal-binding</keyword>
<dbReference type="GO" id="GO:0033588">
    <property type="term" value="C:elongator holoenzyme complex"/>
    <property type="evidence" value="ECO:0007669"/>
    <property type="project" value="TreeGrafter"/>
</dbReference>
<gene>
    <name evidence="17" type="ORF">GYA37_02375</name>
</gene>
<organism evidence="17 18">
    <name type="scientific">candidate division WWE3 bacterium</name>
    <dbReference type="NCBI Taxonomy" id="2053526"/>
    <lineage>
        <taxon>Bacteria</taxon>
        <taxon>Katanobacteria</taxon>
    </lineage>
</organism>
<proteinExistence type="inferred from homology"/>
<dbReference type="Proteomes" id="UP000590542">
    <property type="component" value="Unassembled WGS sequence"/>
</dbReference>
<evidence type="ECO:0000256" key="5">
    <source>
        <dbReference type="ARBA" id="ARBA00022555"/>
    </source>
</evidence>
<keyword evidence="13" id="KW-0012">Acyltransferase</keyword>
<keyword evidence="8" id="KW-0819">tRNA processing</keyword>
<dbReference type="SUPFAM" id="SSF55729">
    <property type="entry name" value="Acyl-CoA N-acyltransferases (Nat)"/>
    <property type="match status" value="1"/>
</dbReference>
<dbReference type="NCBIfam" id="TIGR01211">
    <property type="entry name" value="ELP3"/>
    <property type="match status" value="1"/>
</dbReference>
<evidence type="ECO:0000256" key="12">
    <source>
        <dbReference type="ARBA" id="ARBA00023014"/>
    </source>
</evidence>
<dbReference type="Gene3D" id="3.80.30.20">
    <property type="entry name" value="tm_1862 like domain"/>
    <property type="match status" value="1"/>
</dbReference>
<keyword evidence="5" id="KW-0820">tRNA-binding</keyword>
<reference evidence="17 18" key="1">
    <citation type="journal article" date="2020" name="Biotechnol. Biofuels">
        <title>New insights from the biogas microbiome by comprehensive genome-resolved metagenomics of nearly 1600 species originating from multiple anaerobic digesters.</title>
        <authorList>
            <person name="Campanaro S."/>
            <person name="Treu L."/>
            <person name="Rodriguez-R L.M."/>
            <person name="Kovalovszki A."/>
            <person name="Ziels R.M."/>
            <person name="Maus I."/>
            <person name="Zhu X."/>
            <person name="Kougias P.G."/>
            <person name="Basile A."/>
            <person name="Luo G."/>
            <person name="Schluter A."/>
            <person name="Konstantinidis K.T."/>
            <person name="Angelidaki I."/>
        </authorList>
    </citation>
    <scope>NUCLEOTIDE SEQUENCE [LARGE SCALE GENOMIC DNA]</scope>
    <source>
        <strain evidence="17">AS27yjCOA_202</strain>
    </source>
</reference>
<name>A0A7X9HSP0_UNCKA</name>
<evidence type="ECO:0000256" key="2">
    <source>
        <dbReference type="ARBA" id="ARBA00005217"/>
    </source>
</evidence>
<evidence type="ECO:0000259" key="16">
    <source>
        <dbReference type="SMART" id="SM00729"/>
    </source>
</evidence>
<dbReference type="InterPro" id="IPR007197">
    <property type="entry name" value="rSAM"/>
</dbReference>
<dbReference type="InterPro" id="IPR016181">
    <property type="entry name" value="Acyl_CoA_acyltransferase"/>
</dbReference>
<dbReference type="InterPro" id="IPR034687">
    <property type="entry name" value="ELP3-like"/>
</dbReference>
<dbReference type="SMART" id="SM00729">
    <property type="entry name" value="Elp3"/>
    <property type="match status" value="1"/>
</dbReference>
<evidence type="ECO:0000256" key="10">
    <source>
        <dbReference type="ARBA" id="ARBA00022884"/>
    </source>
</evidence>